<sequence>MLINNYATAHNSLFFCEALFNTIAFHNNLVIINPDELSTIVYRANYHKETINRNNLYHPIKNIELQYKFREFLTSTFKDKK</sequence>
<proteinExistence type="predicted"/>
<accession>A0A6C0CYB2</accession>
<protein>
    <submittedName>
        <fullName evidence="1">Uncharacterized protein</fullName>
    </submittedName>
</protein>
<reference evidence="1" key="1">
    <citation type="journal article" date="2020" name="Nature">
        <title>Giant virus diversity and host interactions through global metagenomics.</title>
        <authorList>
            <person name="Schulz F."/>
            <person name="Roux S."/>
            <person name="Paez-Espino D."/>
            <person name="Jungbluth S."/>
            <person name="Walsh D.A."/>
            <person name="Denef V.J."/>
            <person name="McMahon K.D."/>
            <person name="Konstantinidis K.T."/>
            <person name="Eloe-Fadrosh E.A."/>
            <person name="Kyrpides N.C."/>
            <person name="Woyke T."/>
        </authorList>
    </citation>
    <scope>NUCLEOTIDE SEQUENCE</scope>
    <source>
        <strain evidence="1">GVMAG-M-3300023174-102</strain>
    </source>
</reference>
<dbReference type="EMBL" id="MN739512">
    <property type="protein sequence ID" value="QHT09508.1"/>
    <property type="molecule type" value="Genomic_DNA"/>
</dbReference>
<name>A0A6C0CYB2_9ZZZZ</name>
<organism evidence="1">
    <name type="scientific">viral metagenome</name>
    <dbReference type="NCBI Taxonomy" id="1070528"/>
    <lineage>
        <taxon>unclassified sequences</taxon>
        <taxon>metagenomes</taxon>
        <taxon>organismal metagenomes</taxon>
    </lineage>
</organism>
<evidence type="ECO:0000313" key="1">
    <source>
        <dbReference type="EMBL" id="QHT09508.1"/>
    </source>
</evidence>
<dbReference type="AlphaFoldDB" id="A0A6C0CYB2"/>